<dbReference type="EMBL" id="LN679106">
    <property type="protein sequence ID" value="CEL62664.1"/>
    <property type="molecule type" value="Genomic_DNA"/>
</dbReference>
<dbReference type="Proteomes" id="UP000059188">
    <property type="component" value="Unassembled WGS sequence"/>
</dbReference>
<evidence type="ECO:0000259" key="1">
    <source>
        <dbReference type="PROSITE" id="PS50011"/>
    </source>
</evidence>
<proteinExistence type="predicted"/>
<dbReference type="SMART" id="SM00220">
    <property type="entry name" value="S_TKc"/>
    <property type="match status" value="1"/>
</dbReference>
<dbReference type="PROSITE" id="PS50011">
    <property type="entry name" value="PROTEIN_KINASE_DOM"/>
    <property type="match status" value="1"/>
</dbReference>
<accession>A0A0B7G0P6</accession>
<dbReference type="PANTHER" id="PTHR44329:SF214">
    <property type="entry name" value="PROTEIN KINASE DOMAIN-CONTAINING PROTEIN"/>
    <property type="match status" value="1"/>
</dbReference>
<dbReference type="STRING" id="1108050.A0A0B7G0P6"/>
<dbReference type="CDD" id="cd14014">
    <property type="entry name" value="STKc_PknB_like"/>
    <property type="match status" value="1"/>
</dbReference>
<dbReference type="InterPro" id="IPR011009">
    <property type="entry name" value="Kinase-like_dom_sf"/>
</dbReference>
<dbReference type="GO" id="GO:0004674">
    <property type="term" value="F:protein serine/threonine kinase activity"/>
    <property type="evidence" value="ECO:0007669"/>
    <property type="project" value="TreeGrafter"/>
</dbReference>
<protein>
    <submittedName>
        <fullName evidence="2">Putative serine/threonine-protein kinase PknB</fullName>
    </submittedName>
</protein>
<dbReference type="SUPFAM" id="SSF56112">
    <property type="entry name" value="Protein kinase-like (PK-like)"/>
    <property type="match status" value="1"/>
</dbReference>
<dbReference type="Gene3D" id="1.10.510.10">
    <property type="entry name" value="Transferase(Phosphotransferase) domain 1"/>
    <property type="match status" value="1"/>
</dbReference>
<dbReference type="InterPro" id="IPR008271">
    <property type="entry name" value="Ser/Thr_kinase_AS"/>
</dbReference>
<evidence type="ECO:0000313" key="3">
    <source>
        <dbReference type="Proteomes" id="UP000059188"/>
    </source>
</evidence>
<keyword evidence="2" id="KW-0808">Transferase</keyword>
<dbReference type="Pfam" id="PF00069">
    <property type="entry name" value="Pkinase"/>
    <property type="match status" value="1"/>
</dbReference>
<sequence length="295" mass="32673">MNFDSIAAYLIEHGCSNITSDLDLQRCHSHPCARGGFSRVHQGVLKNGQLIAIKCLESLSTSEQANLREQGKTLKRAAREMYTWSCCKHQGVLPVLGFAQFMGYIALVTPWMEGGSLKQQISQRSMQSPLQTCIELAIAVEHLHEKGIVHGDIKPDNVLMTNQGQPQLADFGSALLTITRALNFTRTYTFPFTTRFAAPETLKEQGVPPTAESDVYSLGMTMFNIMSGSPPFADKWEPLVIVEVLSKGQPSRPDFDRSLLSSDAKVKMWDLLQSCFAYEPGDRLKVSQVKDAVST</sequence>
<keyword evidence="3" id="KW-1185">Reference proteome</keyword>
<keyword evidence="2" id="KW-0418">Kinase</keyword>
<reference evidence="2 3" key="1">
    <citation type="submission" date="2014-11" db="EMBL/GenBank/DDBJ databases">
        <authorList>
            <person name="Wibberg Daniel"/>
        </authorList>
    </citation>
    <scope>NUCLEOTIDE SEQUENCE [LARGE SCALE GENOMIC DNA]</scope>
    <source>
        <strain evidence="2">Rhizoctonia solani AG1-IB 7/3/14</strain>
    </source>
</reference>
<dbReference type="OrthoDB" id="4062651at2759"/>
<dbReference type="PROSITE" id="PS00108">
    <property type="entry name" value="PROTEIN_KINASE_ST"/>
    <property type="match status" value="1"/>
</dbReference>
<name>A0A0B7G0P6_THACB</name>
<feature type="domain" description="Protein kinase" evidence="1">
    <location>
        <begin position="26"/>
        <end position="295"/>
    </location>
</feature>
<dbReference type="PANTHER" id="PTHR44329">
    <property type="entry name" value="SERINE/THREONINE-PROTEIN KINASE TNNI3K-RELATED"/>
    <property type="match status" value="1"/>
</dbReference>
<dbReference type="InterPro" id="IPR051681">
    <property type="entry name" value="Ser/Thr_Kinases-Pseudokinases"/>
</dbReference>
<gene>
    <name evidence="2" type="ORF">RSOLAG1IB_05020</name>
</gene>
<dbReference type="AlphaFoldDB" id="A0A0B7G0P6"/>
<organism evidence="2 3">
    <name type="scientific">Thanatephorus cucumeris (strain AG1-IB / isolate 7/3/14)</name>
    <name type="common">Lettuce bottom rot fungus</name>
    <name type="synonym">Rhizoctonia solani</name>
    <dbReference type="NCBI Taxonomy" id="1108050"/>
    <lineage>
        <taxon>Eukaryota</taxon>
        <taxon>Fungi</taxon>
        <taxon>Dikarya</taxon>
        <taxon>Basidiomycota</taxon>
        <taxon>Agaricomycotina</taxon>
        <taxon>Agaricomycetes</taxon>
        <taxon>Cantharellales</taxon>
        <taxon>Ceratobasidiaceae</taxon>
        <taxon>Rhizoctonia</taxon>
        <taxon>Rhizoctonia solani AG-1</taxon>
    </lineage>
</organism>
<evidence type="ECO:0000313" key="2">
    <source>
        <dbReference type="EMBL" id="CEL62664.1"/>
    </source>
</evidence>
<dbReference type="InterPro" id="IPR000719">
    <property type="entry name" value="Prot_kinase_dom"/>
</dbReference>
<dbReference type="GO" id="GO:0005524">
    <property type="term" value="F:ATP binding"/>
    <property type="evidence" value="ECO:0007669"/>
    <property type="project" value="InterPro"/>
</dbReference>